<dbReference type="PANTHER" id="PTHR30532:SF24">
    <property type="entry name" value="FERRIC ENTEROBACTIN-BINDING PERIPLASMIC PROTEIN FEPB"/>
    <property type="match status" value="1"/>
</dbReference>
<sequence>MRSSARKFASLAAAAALTLSLGACAANGTAAADGSPAADSADTGSWPRTLTDDAGNEVQIPAKPERIISTTVSTTGTLLALDAPVVGSSTAAISPQSDENGWFTQWADVAVERDVAPVYQLGNFNLEAVVAQDPDLIVVSTSGADSEMDNLEQLQSLAPTYVVNYGDKDWKSLAEELAEATGTEANAESIVSEFDQRAAEIKEKLAIPAGSTASIVSYNKGADSPVGKQSGPHSALIGAMGFEIIEPPAEFDTSAQKREDFAFTSYEGLSESATGDSVFLISANDKTAKSFAADPTLSNLPSVTSGNIFPLANSFRLDYYSSNDILDYFENEFPGLNAGK</sequence>
<evidence type="ECO:0000256" key="3">
    <source>
        <dbReference type="ARBA" id="ARBA00022448"/>
    </source>
</evidence>
<feature type="compositionally biased region" description="Low complexity" evidence="5">
    <location>
        <begin position="29"/>
        <end position="45"/>
    </location>
</feature>
<dbReference type="EMBL" id="PGEY01000001">
    <property type="protein sequence ID" value="PJJ45754.1"/>
    <property type="molecule type" value="Genomic_DNA"/>
</dbReference>
<gene>
    <name evidence="8" type="ORF">ATK23_3049</name>
</gene>
<dbReference type="Pfam" id="PF01497">
    <property type="entry name" value="Peripla_BP_2"/>
    <property type="match status" value="1"/>
</dbReference>
<dbReference type="InterPro" id="IPR051313">
    <property type="entry name" value="Bact_iron-sidero_bind"/>
</dbReference>
<comment type="subcellular location">
    <subcellularLocation>
        <location evidence="1">Cell envelope</location>
    </subcellularLocation>
</comment>
<evidence type="ECO:0000256" key="4">
    <source>
        <dbReference type="ARBA" id="ARBA00022729"/>
    </source>
</evidence>
<evidence type="ECO:0000259" key="7">
    <source>
        <dbReference type="PROSITE" id="PS50983"/>
    </source>
</evidence>
<dbReference type="InterPro" id="IPR002491">
    <property type="entry name" value="ABC_transptr_periplasmic_BD"/>
</dbReference>
<evidence type="ECO:0000256" key="2">
    <source>
        <dbReference type="ARBA" id="ARBA00008814"/>
    </source>
</evidence>
<reference evidence="8 9" key="1">
    <citation type="submission" date="2017-11" db="EMBL/GenBank/DDBJ databases">
        <title>Sequencing the genomes of 1000 actinobacteria strains.</title>
        <authorList>
            <person name="Klenk H.-P."/>
        </authorList>
    </citation>
    <scope>NUCLEOTIDE SEQUENCE [LARGE SCALE GENOMIC DNA]</scope>
    <source>
        <strain evidence="8 9">DSM 12798</strain>
    </source>
</reference>
<feature type="signal peptide" evidence="6">
    <location>
        <begin position="1"/>
        <end position="25"/>
    </location>
</feature>
<dbReference type="RefSeq" id="WP_066143702.1">
    <property type="nucleotide sequence ID" value="NZ_PGEY01000001.1"/>
</dbReference>
<keyword evidence="9" id="KW-1185">Reference proteome</keyword>
<organism evidence="8 9">
    <name type="scientific">Glutamicibacter mysorens</name>
    <dbReference type="NCBI Taxonomy" id="257984"/>
    <lineage>
        <taxon>Bacteria</taxon>
        <taxon>Bacillati</taxon>
        <taxon>Actinomycetota</taxon>
        <taxon>Actinomycetes</taxon>
        <taxon>Micrococcales</taxon>
        <taxon>Micrococcaceae</taxon>
        <taxon>Glutamicibacter</taxon>
    </lineage>
</organism>
<keyword evidence="4 6" id="KW-0732">Signal</keyword>
<evidence type="ECO:0000313" key="8">
    <source>
        <dbReference type="EMBL" id="PJJ45754.1"/>
    </source>
</evidence>
<dbReference type="NCBIfam" id="NF008200">
    <property type="entry name" value="PRK10957.1"/>
    <property type="match status" value="1"/>
</dbReference>
<dbReference type="SUPFAM" id="SSF53807">
    <property type="entry name" value="Helical backbone' metal receptor"/>
    <property type="match status" value="1"/>
</dbReference>
<name>A0ABX4N5L4_9MICC</name>
<keyword evidence="3" id="KW-0813">Transport</keyword>
<dbReference type="InterPro" id="IPR006311">
    <property type="entry name" value="TAT_signal"/>
</dbReference>
<evidence type="ECO:0000256" key="5">
    <source>
        <dbReference type="SAM" id="MobiDB-lite"/>
    </source>
</evidence>
<comment type="similarity">
    <text evidence="2">Belongs to the bacterial solute-binding protein 8 family.</text>
</comment>
<protein>
    <submittedName>
        <fullName evidence="8">Iron complex transport system substrate-binding protein</fullName>
    </submittedName>
</protein>
<feature type="domain" description="Fe/B12 periplasmic-binding" evidence="7">
    <location>
        <begin position="66"/>
        <end position="340"/>
    </location>
</feature>
<feature type="chain" id="PRO_5047190954" evidence="6">
    <location>
        <begin position="26"/>
        <end position="340"/>
    </location>
</feature>
<dbReference type="PROSITE" id="PS51257">
    <property type="entry name" value="PROKAR_LIPOPROTEIN"/>
    <property type="match status" value="1"/>
</dbReference>
<evidence type="ECO:0000256" key="1">
    <source>
        <dbReference type="ARBA" id="ARBA00004196"/>
    </source>
</evidence>
<dbReference type="PANTHER" id="PTHR30532">
    <property type="entry name" value="IRON III DICITRATE-BINDING PERIPLASMIC PROTEIN"/>
    <property type="match status" value="1"/>
</dbReference>
<dbReference type="PROSITE" id="PS51318">
    <property type="entry name" value="TAT"/>
    <property type="match status" value="1"/>
</dbReference>
<evidence type="ECO:0000313" key="9">
    <source>
        <dbReference type="Proteomes" id="UP000229263"/>
    </source>
</evidence>
<comment type="caution">
    <text evidence="8">The sequence shown here is derived from an EMBL/GenBank/DDBJ whole genome shotgun (WGS) entry which is preliminary data.</text>
</comment>
<proteinExistence type="inferred from homology"/>
<dbReference type="PROSITE" id="PS50983">
    <property type="entry name" value="FE_B12_PBP"/>
    <property type="match status" value="1"/>
</dbReference>
<dbReference type="Gene3D" id="3.40.50.1980">
    <property type="entry name" value="Nitrogenase molybdenum iron protein domain"/>
    <property type="match status" value="2"/>
</dbReference>
<accession>A0ABX4N5L4</accession>
<dbReference type="Proteomes" id="UP000229263">
    <property type="component" value="Unassembled WGS sequence"/>
</dbReference>
<feature type="region of interest" description="Disordered" evidence="5">
    <location>
        <begin position="29"/>
        <end position="56"/>
    </location>
</feature>
<evidence type="ECO:0000256" key="6">
    <source>
        <dbReference type="SAM" id="SignalP"/>
    </source>
</evidence>